<accession>A0A916UJ52</accession>
<evidence type="ECO:0000256" key="6">
    <source>
        <dbReference type="NCBIfam" id="TIGR00112"/>
    </source>
</evidence>
<evidence type="ECO:0000259" key="9">
    <source>
        <dbReference type="Pfam" id="PF03807"/>
    </source>
</evidence>
<sequence>MFISRLPGSRGTLHAMTNIAVIGGGRIGEALIAGLLASGRDPRTVFVSEKSSERATQLSRRFGIRTLSARDAAEAADTIVVAVKPGDVESALSEIGDVFELSDNDKVVVSLAAGLSTSWLESKVPAGTAVVRVMPNTPMLVGKGMCVVSAGRYATDENVAFVSELLEPVGRVAVMAESALDAVTAVSGSGPAYFFLMVEAMVDAAVALGLPRPAAMELVVQTFLGSAEMFLAEEKQTGTLPSAVASELRYAVTSPGGTTAAALAEFERQGFRAAVLDALGAARDRSVKLGELY</sequence>
<dbReference type="InterPro" id="IPR029036">
    <property type="entry name" value="P5CR_dimer"/>
</dbReference>
<dbReference type="PROSITE" id="PS00521">
    <property type="entry name" value="P5CR"/>
    <property type="match status" value="1"/>
</dbReference>
<keyword evidence="5 8" id="KW-0641">Proline biosynthesis</keyword>
<feature type="domain" description="Pyrroline-5-carboxylate reductase catalytic N-terminal" evidence="9">
    <location>
        <begin position="19"/>
        <end position="114"/>
    </location>
</feature>
<dbReference type="Gene3D" id="1.10.3730.10">
    <property type="entry name" value="ProC C-terminal domain-like"/>
    <property type="match status" value="1"/>
</dbReference>
<protein>
    <recommendedName>
        <fullName evidence="5 6">Pyrroline-5-carboxylate reductase</fullName>
        <shortName evidence="5">P5C reductase</shortName>
        <shortName evidence="5">P5CR</shortName>
        <ecNumber evidence="5 6">1.5.1.2</ecNumber>
    </recommendedName>
    <alternativeName>
        <fullName evidence="5">PCA reductase</fullName>
    </alternativeName>
</protein>
<keyword evidence="12" id="KW-1185">Reference proteome</keyword>
<gene>
    <name evidence="5 11" type="primary">proC</name>
    <name evidence="11" type="ORF">GCM10011410_29820</name>
</gene>
<dbReference type="Proteomes" id="UP000641514">
    <property type="component" value="Unassembled WGS sequence"/>
</dbReference>
<dbReference type="PIRSF" id="PIRSF000193">
    <property type="entry name" value="Pyrrol-5-carb_rd"/>
    <property type="match status" value="1"/>
</dbReference>
<evidence type="ECO:0000256" key="7">
    <source>
        <dbReference type="PIRSR" id="PIRSR000193-1"/>
    </source>
</evidence>
<keyword evidence="5" id="KW-0963">Cytoplasm</keyword>
<dbReference type="InterPro" id="IPR008927">
    <property type="entry name" value="6-PGluconate_DH-like_C_sf"/>
</dbReference>
<comment type="catalytic activity">
    <reaction evidence="5">
        <text>L-proline + NAD(+) = (S)-1-pyrroline-5-carboxylate + NADH + 2 H(+)</text>
        <dbReference type="Rhea" id="RHEA:14105"/>
        <dbReference type="ChEBI" id="CHEBI:15378"/>
        <dbReference type="ChEBI" id="CHEBI:17388"/>
        <dbReference type="ChEBI" id="CHEBI:57540"/>
        <dbReference type="ChEBI" id="CHEBI:57945"/>
        <dbReference type="ChEBI" id="CHEBI:60039"/>
        <dbReference type="EC" id="1.5.1.2"/>
    </reaction>
</comment>
<proteinExistence type="inferred from homology"/>
<evidence type="ECO:0000313" key="11">
    <source>
        <dbReference type="EMBL" id="GGC74536.1"/>
    </source>
</evidence>
<keyword evidence="3 5" id="KW-0560">Oxidoreductase</keyword>
<dbReference type="PANTHER" id="PTHR11645">
    <property type="entry name" value="PYRROLINE-5-CARBOXYLATE REDUCTASE"/>
    <property type="match status" value="1"/>
</dbReference>
<dbReference type="AlphaFoldDB" id="A0A916UJ52"/>
<reference evidence="11" key="1">
    <citation type="journal article" date="2014" name="Int. J. Syst. Evol. Microbiol.">
        <title>Complete genome sequence of Corynebacterium casei LMG S-19264T (=DSM 44701T), isolated from a smear-ripened cheese.</title>
        <authorList>
            <consortium name="US DOE Joint Genome Institute (JGI-PGF)"/>
            <person name="Walter F."/>
            <person name="Albersmeier A."/>
            <person name="Kalinowski J."/>
            <person name="Ruckert C."/>
        </authorList>
    </citation>
    <scope>NUCLEOTIDE SEQUENCE</scope>
    <source>
        <strain evidence="11">CGMCC 1.15478</strain>
    </source>
</reference>
<evidence type="ECO:0000256" key="5">
    <source>
        <dbReference type="HAMAP-Rule" id="MF_01925"/>
    </source>
</evidence>
<keyword evidence="2 5" id="KW-0521">NADP</keyword>
<dbReference type="EC" id="1.5.1.2" evidence="5 6"/>
<comment type="subcellular location">
    <subcellularLocation>
        <location evidence="5">Cytoplasm</location>
    </subcellularLocation>
</comment>
<evidence type="ECO:0000256" key="4">
    <source>
        <dbReference type="ARBA" id="ARBA00058118"/>
    </source>
</evidence>
<evidence type="ECO:0000256" key="1">
    <source>
        <dbReference type="ARBA" id="ARBA00005525"/>
    </source>
</evidence>
<dbReference type="InterPro" id="IPR028939">
    <property type="entry name" value="P5C_Rdtase_cat_N"/>
</dbReference>
<dbReference type="InterPro" id="IPR036291">
    <property type="entry name" value="NAD(P)-bd_dom_sf"/>
</dbReference>
<dbReference type="Pfam" id="PF14748">
    <property type="entry name" value="P5CR_dimer"/>
    <property type="match status" value="1"/>
</dbReference>
<comment type="caution">
    <text evidence="11">The sequence shown here is derived from an EMBL/GenBank/DDBJ whole genome shotgun (WGS) entry which is preliminary data.</text>
</comment>
<dbReference type="Gene3D" id="3.40.50.720">
    <property type="entry name" value="NAD(P)-binding Rossmann-like Domain"/>
    <property type="match status" value="1"/>
</dbReference>
<dbReference type="PANTHER" id="PTHR11645:SF0">
    <property type="entry name" value="PYRROLINE-5-CARBOXYLATE REDUCTASE 3"/>
    <property type="match status" value="1"/>
</dbReference>
<feature type="binding site" evidence="7">
    <location>
        <begin position="82"/>
        <end position="85"/>
    </location>
    <ligand>
        <name>NADP(+)</name>
        <dbReference type="ChEBI" id="CHEBI:58349"/>
    </ligand>
</feature>
<comment type="function">
    <text evidence="4 5">Catalyzes the reduction of 1-pyrroline-5-carboxylate (PCA) to L-proline.</text>
</comment>
<dbReference type="HAMAP" id="MF_01925">
    <property type="entry name" value="P5C_reductase"/>
    <property type="match status" value="1"/>
</dbReference>
<comment type="similarity">
    <text evidence="1 5 8">Belongs to the pyrroline-5-carboxylate reductase family.</text>
</comment>
<organism evidence="11 12">
    <name type="scientific">Hoyosella rhizosphaerae</name>
    <dbReference type="NCBI Taxonomy" id="1755582"/>
    <lineage>
        <taxon>Bacteria</taxon>
        <taxon>Bacillati</taxon>
        <taxon>Actinomycetota</taxon>
        <taxon>Actinomycetes</taxon>
        <taxon>Mycobacteriales</taxon>
        <taxon>Hoyosellaceae</taxon>
        <taxon>Hoyosella</taxon>
    </lineage>
</organism>
<dbReference type="GO" id="GO:0004735">
    <property type="term" value="F:pyrroline-5-carboxylate reductase activity"/>
    <property type="evidence" value="ECO:0007669"/>
    <property type="project" value="UniProtKB-UniRule"/>
</dbReference>
<evidence type="ECO:0000256" key="8">
    <source>
        <dbReference type="RuleBase" id="RU003903"/>
    </source>
</evidence>
<dbReference type="GO" id="GO:0005737">
    <property type="term" value="C:cytoplasm"/>
    <property type="evidence" value="ECO:0007669"/>
    <property type="project" value="UniProtKB-SubCell"/>
</dbReference>
<dbReference type="EMBL" id="BMJH01000003">
    <property type="protein sequence ID" value="GGC74536.1"/>
    <property type="molecule type" value="Genomic_DNA"/>
</dbReference>
<dbReference type="NCBIfam" id="TIGR00112">
    <property type="entry name" value="proC"/>
    <property type="match status" value="1"/>
</dbReference>
<evidence type="ECO:0000313" key="12">
    <source>
        <dbReference type="Proteomes" id="UP000641514"/>
    </source>
</evidence>
<dbReference type="InterPro" id="IPR000304">
    <property type="entry name" value="Pyrroline-COOH_reductase"/>
</dbReference>
<evidence type="ECO:0000259" key="10">
    <source>
        <dbReference type="Pfam" id="PF14748"/>
    </source>
</evidence>
<comment type="catalytic activity">
    <reaction evidence="5 8">
        <text>L-proline + NADP(+) = (S)-1-pyrroline-5-carboxylate + NADPH + 2 H(+)</text>
        <dbReference type="Rhea" id="RHEA:14109"/>
        <dbReference type="ChEBI" id="CHEBI:15378"/>
        <dbReference type="ChEBI" id="CHEBI:17388"/>
        <dbReference type="ChEBI" id="CHEBI:57783"/>
        <dbReference type="ChEBI" id="CHEBI:58349"/>
        <dbReference type="ChEBI" id="CHEBI:60039"/>
        <dbReference type="EC" id="1.5.1.2"/>
    </reaction>
</comment>
<dbReference type="Pfam" id="PF03807">
    <property type="entry name" value="F420_oxidored"/>
    <property type="match status" value="1"/>
</dbReference>
<name>A0A916UJ52_9ACTN</name>
<feature type="domain" description="Pyrroline-5-carboxylate reductase dimerisation" evidence="10">
    <location>
        <begin position="177"/>
        <end position="288"/>
    </location>
</feature>
<comment type="pathway">
    <text evidence="5 8">Amino-acid biosynthesis; L-proline biosynthesis; L-proline from L-glutamate 5-semialdehyde: step 1/1.</text>
</comment>
<dbReference type="GO" id="GO:0055129">
    <property type="term" value="P:L-proline biosynthetic process"/>
    <property type="evidence" value="ECO:0007669"/>
    <property type="project" value="UniProtKB-UniRule"/>
</dbReference>
<dbReference type="SUPFAM" id="SSF51735">
    <property type="entry name" value="NAD(P)-binding Rossmann-fold domains"/>
    <property type="match status" value="1"/>
</dbReference>
<dbReference type="FunFam" id="1.10.3730.10:FF:000001">
    <property type="entry name" value="Pyrroline-5-carboxylate reductase"/>
    <property type="match status" value="1"/>
</dbReference>
<keyword evidence="5 8" id="KW-0028">Amino-acid biosynthesis</keyword>
<evidence type="ECO:0000256" key="3">
    <source>
        <dbReference type="ARBA" id="ARBA00023002"/>
    </source>
</evidence>
<reference evidence="11" key="2">
    <citation type="submission" date="2020-09" db="EMBL/GenBank/DDBJ databases">
        <authorList>
            <person name="Sun Q."/>
            <person name="Zhou Y."/>
        </authorList>
    </citation>
    <scope>NUCLEOTIDE SEQUENCE</scope>
    <source>
        <strain evidence="11">CGMCC 1.15478</strain>
    </source>
</reference>
<dbReference type="InterPro" id="IPR053790">
    <property type="entry name" value="P5CR-like_CS"/>
</dbReference>
<evidence type="ECO:0000256" key="2">
    <source>
        <dbReference type="ARBA" id="ARBA00022857"/>
    </source>
</evidence>
<dbReference type="SUPFAM" id="SSF48179">
    <property type="entry name" value="6-phosphogluconate dehydrogenase C-terminal domain-like"/>
    <property type="match status" value="1"/>
</dbReference>